<accession>A0A1H2ZUE5</accession>
<feature type="domain" description="Helicase C-terminal" evidence="14">
    <location>
        <begin position="537"/>
        <end position="714"/>
    </location>
</feature>
<evidence type="ECO:0000256" key="6">
    <source>
        <dbReference type="ARBA" id="ARBA00022806"/>
    </source>
</evidence>
<dbReference type="CDD" id="cd18804">
    <property type="entry name" value="SF2_C_priA"/>
    <property type="match status" value="1"/>
</dbReference>
<dbReference type="PROSITE" id="PS51192">
    <property type="entry name" value="HELICASE_ATP_BIND_1"/>
    <property type="match status" value="1"/>
</dbReference>
<dbReference type="AlphaFoldDB" id="A0A1H2ZUE5"/>
<sequence>MPFFAEVILPLSLAKTFTYSVSEAEYNYIKKGMRVAVPFGKSKVYTALVIDTHQNQPTLYEAKEIHQILDENPIVTEIQIAHWQWIASYYMCAIGDVYRGAMPSALLLESETVISQKTDVFVDESLLSDDEYLIYQALQQQSSLKIQEIVAILNKKNIFPVIQKLIDKNILILQEEMLESYKPKLVRYIRLHSKYESNEGLGELLERLKSANKQKEIVLAFFQLNASEKKPISVKKLVEAANSTSATLKALIEKEVFEDYFIQEDRVNFTREAREDHLQLSDAQQKAFNAINDSFIEKEVCLLHGVTSSGKTEIYIRLIEEYLASGKQVLYLLPEIALTTQLVSRLSAYFGNKVAVFHSKYNNNERVEVWTQVLKNSEKAQIIIGARSALFLPFHNLGFIIVDEEHEQTFKQVDPAPRYHARDASIVLANFHKAKVLLGSATPSIETYFNAKSDKYGLVEISERYGKVMMPEIELVDLKDKYFRKRMKGHFSDTLIEGIATAISLGEQVILFQNRRGYSPLLECMTCGHVPHCQQCDVSLTYHKHKNQLRCHYCGYSVAKPTNCHSCSSVDLTTKGFGTEQIQQELMELFPDNKIGRMDQDTTRGKFGFEKIIDSFKNREVDILVGTQMLAKGLDFGNVSLVGIMNADNMLYHPDFRAFERSFQMMVQVSGRSGRSEKQGKVIIQTYNPNHNTIQQVTNNDYLGMYNEQLYDRQIYKYPPYFRIIKLTLKQRDFNKLKEGAMWLYQVMNLNLNMPVLGPEEPAISRIRNEYIRIIIIKIPHNISVAGTKKTIQKMLNSFDSVAQYRAIKVSVNVDFY</sequence>
<dbReference type="GO" id="GO:0016887">
    <property type="term" value="F:ATP hydrolysis activity"/>
    <property type="evidence" value="ECO:0007669"/>
    <property type="project" value="RHEA"/>
</dbReference>
<dbReference type="GO" id="GO:0043138">
    <property type="term" value="F:3'-5' DNA helicase activity"/>
    <property type="evidence" value="ECO:0007669"/>
    <property type="project" value="UniProtKB-EC"/>
</dbReference>
<dbReference type="InterPro" id="IPR001650">
    <property type="entry name" value="Helicase_C-like"/>
</dbReference>
<evidence type="ECO:0000256" key="7">
    <source>
        <dbReference type="ARBA" id="ARBA00022833"/>
    </source>
</evidence>
<dbReference type="InterPro" id="IPR042115">
    <property type="entry name" value="PriA_3primeBD_sf"/>
</dbReference>
<dbReference type="Proteomes" id="UP000198569">
    <property type="component" value="Unassembled WGS sequence"/>
</dbReference>
<dbReference type="InterPro" id="IPR040498">
    <property type="entry name" value="PriA_CRR"/>
</dbReference>
<dbReference type="STRING" id="229203.SAMN05444338_10826"/>
<keyword evidence="16" id="KW-1185">Reference proteome</keyword>
<comment type="cofactor">
    <cofactor evidence="12">
        <name>Zn(2+)</name>
        <dbReference type="ChEBI" id="CHEBI:29105"/>
    </cofactor>
    <text evidence="12">Binds 2 zinc ions per subunit.</text>
</comment>
<name>A0A1H2ZUE5_9FLAO</name>
<comment type="catalytic activity">
    <reaction evidence="11 12">
        <text>ATP + H2O = ADP + phosphate + H(+)</text>
        <dbReference type="Rhea" id="RHEA:13065"/>
        <dbReference type="ChEBI" id="CHEBI:15377"/>
        <dbReference type="ChEBI" id="CHEBI:15378"/>
        <dbReference type="ChEBI" id="CHEBI:30616"/>
        <dbReference type="ChEBI" id="CHEBI:43474"/>
        <dbReference type="ChEBI" id="CHEBI:456216"/>
        <dbReference type="EC" id="5.6.2.4"/>
    </reaction>
</comment>
<dbReference type="InterPro" id="IPR005259">
    <property type="entry name" value="PriA"/>
</dbReference>
<dbReference type="InterPro" id="IPR027417">
    <property type="entry name" value="P-loop_NTPase"/>
</dbReference>
<comment type="function">
    <text evidence="12">Initiates the restart of stalled replication forks, which reloads the replicative helicase on sites other than the origin of replication. Recognizes and binds to abandoned replication forks and remodels them to uncover a helicase loading site. Promotes assembly of the primosome at these replication forks.</text>
</comment>
<evidence type="ECO:0000256" key="11">
    <source>
        <dbReference type="ARBA" id="ARBA00048988"/>
    </source>
</evidence>
<dbReference type="PROSITE" id="PS51194">
    <property type="entry name" value="HELICASE_CTER"/>
    <property type="match status" value="1"/>
</dbReference>
<dbReference type="Pfam" id="PF18319">
    <property type="entry name" value="Zn_ribbon_PriA"/>
    <property type="match status" value="1"/>
</dbReference>
<evidence type="ECO:0000256" key="4">
    <source>
        <dbReference type="ARBA" id="ARBA00022741"/>
    </source>
</evidence>
<dbReference type="PANTHER" id="PTHR30580:SF0">
    <property type="entry name" value="PRIMOSOMAL PROTEIN N"/>
    <property type="match status" value="1"/>
</dbReference>
<feature type="binding site" evidence="12">
    <location>
        <position position="567"/>
    </location>
    <ligand>
        <name>Zn(2+)</name>
        <dbReference type="ChEBI" id="CHEBI:29105"/>
        <label>1</label>
    </ligand>
</feature>
<gene>
    <name evidence="12" type="primary">priA</name>
    <name evidence="15" type="ORF">SAMN05444338_10826</name>
</gene>
<dbReference type="EMBL" id="FNMV01000008">
    <property type="protein sequence ID" value="SDX21212.1"/>
    <property type="molecule type" value="Genomic_DNA"/>
</dbReference>
<dbReference type="GO" id="GO:0005524">
    <property type="term" value="F:ATP binding"/>
    <property type="evidence" value="ECO:0007669"/>
    <property type="project" value="UniProtKB-UniRule"/>
</dbReference>
<comment type="similarity">
    <text evidence="12">Belongs to the helicase family. PriA subfamily.</text>
</comment>
<dbReference type="GO" id="GO:0006270">
    <property type="term" value="P:DNA replication initiation"/>
    <property type="evidence" value="ECO:0007669"/>
    <property type="project" value="TreeGrafter"/>
</dbReference>
<dbReference type="Pfam" id="PF17764">
    <property type="entry name" value="PriA_3primeBD"/>
    <property type="match status" value="1"/>
</dbReference>
<keyword evidence="7 12" id="KW-0862">Zinc</keyword>
<feature type="binding site" evidence="12">
    <location>
        <position position="564"/>
    </location>
    <ligand>
        <name>Zn(2+)</name>
        <dbReference type="ChEBI" id="CHEBI:29105"/>
        <label>1</label>
    </ligand>
</feature>
<dbReference type="Pfam" id="PF18074">
    <property type="entry name" value="PriA_C"/>
    <property type="match status" value="1"/>
</dbReference>
<dbReference type="InterPro" id="IPR041222">
    <property type="entry name" value="PriA_3primeBD"/>
</dbReference>
<dbReference type="SMART" id="SM00487">
    <property type="entry name" value="DEXDc"/>
    <property type="match status" value="1"/>
</dbReference>
<evidence type="ECO:0000259" key="13">
    <source>
        <dbReference type="PROSITE" id="PS51192"/>
    </source>
</evidence>
<keyword evidence="2 12" id="KW-0235">DNA replication</keyword>
<feature type="binding site" evidence="12">
    <location>
        <position position="533"/>
    </location>
    <ligand>
        <name>Zn(2+)</name>
        <dbReference type="ChEBI" id="CHEBI:29105"/>
        <label>2</label>
    </ligand>
</feature>
<keyword evidence="4 12" id="KW-0547">Nucleotide-binding</keyword>
<evidence type="ECO:0000259" key="14">
    <source>
        <dbReference type="PROSITE" id="PS51194"/>
    </source>
</evidence>
<dbReference type="InterPro" id="IPR041236">
    <property type="entry name" value="PriA_C"/>
</dbReference>
<dbReference type="Pfam" id="PF00271">
    <property type="entry name" value="Helicase_C"/>
    <property type="match status" value="1"/>
</dbReference>
<keyword evidence="6 12" id="KW-0347">Helicase</keyword>
<keyword evidence="1 12" id="KW-0639">Primosome</keyword>
<evidence type="ECO:0000256" key="12">
    <source>
        <dbReference type="HAMAP-Rule" id="MF_00983"/>
    </source>
</evidence>
<dbReference type="HAMAP" id="MF_00983">
    <property type="entry name" value="PriA"/>
    <property type="match status" value="1"/>
</dbReference>
<dbReference type="GO" id="GO:1990077">
    <property type="term" value="C:primosome complex"/>
    <property type="evidence" value="ECO:0007669"/>
    <property type="project" value="UniProtKB-UniRule"/>
</dbReference>
<dbReference type="RefSeq" id="WP_091432141.1">
    <property type="nucleotide sequence ID" value="NZ_FNMV01000008.1"/>
</dbReference>
<comment type="catalytic activity">
    <reaction evidence="12">
        <text>Couples ATP hydrolysis with the unwinding of duplex DNA by translocating in the 3'-5' direction.</text>
        <dbReference type="EC" id="5.6.2.4"/>
    </reaction>
</comment>
<keyword evidence="3 12" id="KW-0479">Metal-binding</keyword>
<feature type="binding site" evidence="12">
    <location>
        <position position="536"/>
    </location>
    <ligand>
        <name>Zn(2+)</name>
        <dbReference type="ChEBI" id="CHEBI:29105"/>
        <label>2</label>
    </ligand>
</feature>
<dbReference type="GO" id="GO:0006302">
    <property type="term" value="P:double-strand break repair"/>
    <property type="evidence" value="ECO:0007669"/>
    <property type="project" value="InterPro"/>
</dbReference>
<keyword evidence="10 12" id="KW-0413">Isomerase</keyword>
<dbReference type="SUPFAM" id="SSF52540">
    <property type="entry name" value="P-loop containing nucleoside triphosphate hydrolases"/>
    <property type="match status" value="2"/>
</dbReference>
<proteinExistence type="inferred from homology"/>
<dbReference type="CDD" id="cd17929">
    <property type="entry name" value="DEXHc_priA"/>
    <property type="match status" value="1"/>
</dbReference>
<dbReference type="SMART" id="SM00490">
    <property type="entry name" value="HELICc"/>
    <property type="match status" value="1"/>
</dbReference>
<feature type="binding site" evidence="12">
    <location>
        <position position="527"/>
    </location>
    <ligand>
        <name>Zn(2+)</name>
        <dbReference type="ChEBI" id="CHEBI:29105"/>
        <label>1</label>
    </ligand>
</feature>
<dbReference type="FunFam" id="3.40.1440.60:FF:000001">
    <property type="entry name" value="Primosomal protein N"/>
    <property type="match status" value="1"/>
</dbReference>
<reference evidence="16" key="1">
    <citation type="submission" date="2016-10" db="EMBL/GenBank/DDBJ databases">
        <authorList>
            <person name="Varghese N."/>
            <person name="Submissions S."/>
        </authorList>
    </citation>
    <scope>NUCLEOTIDE SEQUENCE [LARGE SCALE GENOMIC DNA]</scope>
    <source>
        <strain evidence="16">DSM 15718</strain>
    </source>
</reference>
<organism evidence="15 16">
    <name type="scientific">Flavobacterium degerlachei</name>
    <dbReference type="NCBI Taxonomy" id="229203"/>
    <lineage>
        <taxon>Bacteria</taxon>
        <taxon>Pseudomonadati</taxon>
        <taxon>Bacteroidota</taxon>
        <taxon>Flavobacteriia</taxon>
        <taxon>Flavobacteriales</taxon>
        <taxon>Flavobacteriaceae</taxon>
        <taxon>Flavobacterium</taxon>
    </lineage>
</organism>
<dbReference type="NCBIfam" id="TIGR00595">
    <property type="entry name" value="priA"/>
    <property type="match status" value="1"/>
</dbReference>
<evidence type="ECO:0000313" key="15">
    <source>
        <dbReference type="EMBL" id="SDX21212.1"/>
    </source>
</evidence>
<evidence type="ECO:0000256" key="10">
    <source>
        <dbReference type="ARBA" id="ARBA00023235"/>
    </source>
</evidence>
<dbReference type="GO" id="GO:0006310">
    <property type="term" value="P:DNA recombination"/>
    <property type="evidence" value="ECO:0007669"/>
    <property type="project" value="InterPro"/>
</dbReference>
<dbReference type="EC" id="5.6.2.4" evidence="12"/>
<evidence type="ECO:0000313" key="16">
    <source>
        <dbReference type="Proteomes" id="UP000198569"/>
    </source>
</evidence>
<keyword evidence="5 12" id="KW-0378">Hydrolase</keyword>
<dbReference type="InterPro" id="IPR014001">
    <property type="entry name" value="Helicase_ATP-bd"/>
</dbReference>
<dbReference type="InterPro" id="IPR011545">
    <property type="entry name" value="DEAD/DEAH_box_helicase_dom"/>
</dbReference>
<evidence type="ECO:0000256" key="2">
    <source>
        <dbReference type="ARBA" id="ARBA00022705"/>
    </source>
</evidence>
<evidence type="ECO:0000256" key="9">
    <source>
        <dbReference type="ARBA" id="ARBA00023125"/>
    </source>
</evidence>
<comment type="subunit">
    <text evidence="12">Component of the replication restart primosome.</text>
</comment>
<evidence type="ECO:0000256" key="1">
    <source>
        <dbReference type="ARBA" id="ARBA00022515"/>
    </source>
</evidence>
<evidence type="ECO:0000256" key="5">
    <source>
        <dbReference type="ARBA" id="ARBA00022801"/>
    </source>
</evidence>
<feature type="binding site" evidence="12">
    <location>
        <position position="551"/>
    </location>
    <ligand>
        <name>Zn(2+)</name>
        <dbReference type="ChEBI" id="CHEBI:29105"/>
        <label>2</label>
    </ligand>
</feature>
<dbReference type="GO" id="GO:0008270">
    <property type="term" value="F:zinc ion binding"/>
    <property type="evidence" value="ECO:0007669"/>
    <property type="project" value="UniProtKB-UniRule"/>
</dbReference>
<feature type="binding site" evidence="12">
    <location>
        <position position="524"/>
    </location>
    <ligand>
        <name>Zn(2+)</name>
        <dbReference type="ChEBI" id="CHEBI:29105"/>
        <label>1</label>
    </ligand>
</feature>
<dbReference type="Gene3D" id="3.40.50.300">
    <property type="entry name" value="P-loop containing nucleotide triphosphate hydrolases"/>
    <property type="match status" value="2"/>
</dbReference>
<dbReference type="GO" id="GO:0006269">
    <property type="term" value="P:DNA replication, synthesis of primer"/>
    <property type="evidence" value="ECO:0007669"/>
    <property type="project" value="UniProtKB-KW"/>
</dbReference>
<protein>
    <recommendedName>
        <fullName evidence="12">Replication restart protein PriA</fullName>
    </recommendedName>
    <alternativeName>
        <fullName evidence="12">ATP-dependent DNA helicase PriA</fullName>
        <ecNumber evidence="12">5.6.2.4</ecNumber>
    </alternativeName>
    <alternativeName>
        <fullName evidence="12">DNA 3'-5' helicase PriA</fullName>
    </alternativeName>
</protein>
<feature type="binding site" evidence="12">
    <location>
        <position position="554"/>
    </location>
    <ligand>
        <name>Zn(2+)</name>
        <dbReference type="ChEBI" id="CHEBI:29105"/>
        <label>2</label>
    </ligand>
</feature>
<keyword evidence="9 12" id="KW-0238">DNA-binding</keyword>
<evidence type="ECO:0000256" key="8">
    <source>
        <dbReference type="ARBA" id="ARBA00022840"/>
    </source>
</evidence>
<dbReference type="OrthoDB" id="9759544at2"/>
<keyword evidence="8 12" id="KW-0067">ATP-binding</keyword>
<dbReference type="Pfam" id="PF00270">
    <property type="entry name" value="DEAD"/>
    <property type="match status" value="1"/>
</dbReference>
<dbReference type="GO" id="GO:0003677">
    <property type="term" value="F:DNA binding"/>
    <property type="evidence" value="ECO:0007669"/>
    <property type="project" value="UniProtKB-UniRule"/>
</dbReference>
<evidence type="ECO:0000256" key="3">
    <source>
        <dbReference type="ARBA" id="ARBA00022723"/>
    </source>
</evidence>
<dbReference type="PANTHER" id="PTHR30580">
    <property type="entry name" value="PRIMOSOMAL PROTEIN N"/>
    <property type="match status" value="1"/>
</dbReference>
<feature type="domain" description="Helicase ATP-binding" evidence="13">
    <location>
        <begin position="292"/>
        <end position="461"/>
    </location>
</feature>
<dbReference type="FunFam" id="3.40.50.300:FF:000489">
    <property type="entry name" value="Primosome assembly protein PriA"/>
    <property type="match status" value="1"/>
</dbReference>
<dbReference type="Gene3D" id="3.40.1440.60">
    <property type="entry name" value="PriA, 3(prime) DNA-binding domain"/>
    <property type="match status" value="1"/>
</dbReference>